<feature type="compositionally biased region" description="Low complexity" evidence="1">
    <location>
        <begin position="131"/>
        <end position="142"/>
    </location>
</feature>
<gene>
    <name evidence="2" type="ORF">AALO_G00273160</name>
</gene>
<dbReference type="AlphaFoldDB" id="A0AAV6FNX7"/>
<dbReference type="Proteomes" id="UP000823561">
    <property type="component" value="Chromosome 21"/>
</dbReference>
<reference evidence="2" key="1">
    <citation type="submission" date="2020-10" db="EMBL/GenBank/DDBJ databases">
        <title>Chromosome-scale genome assembly of the Allis shad, Alosa alosa.</title>
        <authorList>
            <person name="Margot Z."/>
            <person name="Christophe K."/>
            <person name="Cabau C."/>
            <person name="Louis A."/>
            <person name="Berthelot C."/>
            <person name="Parey E."/>
            <person name="Roest Crollius H."/>
            <person name="Montfort J."/>
            <person name="Robinson-Rechavi M."/>
            <person name="Bucao C."/>
            <person name="Bouchez O."/>
            <person name="Gislard M."/>
            <person name="Lluch J."/>
            <person name="Milhes M."/>
            <person name="Lampietro C."/>
            <person name="Lopez Roques C."/>
            <person name="Donnadieu C."/>
            <person name="Braasch I."/>
            <person name="Desvignes T."/>
            <person name="Postlethwait J."/>
            <person name="Bobe J."/>
            <person name="Guiguen Y."/>
        </authorList>
    </citation>
    <scope>NUCLEOTIDE SEQUENCE</scope>
    <source>
        <strain evidence="2">M-15738</strain>
        <tissue evidence="2">Blood</tissue>
    </source>
</reference>
<protein>
    <submittedName>
        <fullName evidence="2">Uncharacterized protein</fullName>
    </submittedName>
</protein>
<feature type="compositionally biased region" description="Basic and acidic residues" evidence="1">
    <location>
        <begin position="119"/>
        <end position="130"/>
    </location>
</feature>
<evidence type="ECO:0000313" key="3">
    <source>
        <dbReference type="Proteomes" id="UP000823561"/>
    </source>
</evidence>
<evidence type="ECO:0000256" key="1">
    <source>
        <dbReference type="SAM" id="MobiDB-lite"/>
    </source>
</evidence>
<feature type="non-terminal residue" evidence="2">
    <location>
        <position position="166"/>
    </location>
</feature>
<feature type="region of interest" description="Disordered" evidence="1">
    <location>
        <begin position="1"/>
        <end position="37"/>
    </location>
</feature>
<feature type="region of interest" description="Disordered" evidence="1">
    <location>
        <begin position="79"/>
        <end position="166"/>
    </location>
</feature>
<organism evidence="2 3">
    <name type="scientific">Alosa alosa</name>
    <name type="common">allis shad</name>
    <dbReference type="NCBI Taxonomy" id="278164"/>
    <lineage>
        <taxon>Eukaryota</taxon>
        <taxon>Metazoa</taxon>
        <taxon>Chordata</taxon>
        <taxon>Craniata</taxon>
        <taxon>Vertebrata</taxon>
        <taxon>Euteleostomi</taxon>
        <taxon>Actinopterygii</taxon>
        <taxon>Neopterygii</taxon>
        <taxon>Teleostei</taxon>
        <taxon>Clupei</taxon>
        <taxon>Clupeiformes</taxon>
        <taxon>Clupeoidei</taxon>
        <taxon>Clupeidae</taxon>
        <taxon>Alosa</taxon>
    </lineage>
</organism>
<comment type="caution">
    <text evidence="2">The sequence shown here is derived from an EMBL/GenBank/DDBJ whole genome shotgun (WGS) entry which is preliminary data.</text>
</comment>
<evidence type="ECO:0000313" key="2">
    <source>
        <dbReference type="EMBL" id="KAG5264189.1"/>
    </source>
</evidence>
<feature type="compositionally biased region" description="Low complexity" evidence="1">
    <location>
        <begin position="92"/>
        <end position="118"/>
    </location>
</feature>
<sequence length="166" mass="19018">MDHHQPAEQRPHLTASPPITGQDTGYEPPAHQSQGRTLDMSLQPTNHRAGHWTRWQAEYHWSTFISDWTPLDPPPLSADTYTVQIPHDHTHPTTTHTPRPHTPHNYTHPTTTHTPQLHTPHDSHTPHDYTHPTPTHPTTTHTPRLHTPHDYTHPTTTPHNTHTPHT</sequence>
<feature type="compositionally biased region" description="Low complexity" evidence="1">
    <location>
        <begin position="153"/>
        <end position="166"/>
    </location>
</feature>
<dbReference type="EMBL" id="JADWDJ010000021">
    <property type="protein sequence ID" value="KAG5264189.1"/>
    <property type="molecule type" value="Genomic_DNA"/>
</dbReference>
<keyword evidence="3" id="KW-1185">Reference proteome</keyword>
<feature type="compositionally biased region" description="Basic and acidic residues" evidence="1">
    <location>
        <begin position="1"/>
        <end position="11"/>
    </location>
</feature>
<proteinExistence type="predicted"/>
<accession>A0AAV6FNX7</accession>
<name>A0AAV6FNX7_9TELE</name>